<dbReference type="Proteomes" id="UP000798808">
    <property type="component" value="Unassembled WGS sequence"/>
</dbReference>
<evidence type="ECO:0000313" key="2">
    <source>
        <dbReference type="EMBL" id="MTI25999.1"/>
    </source>
</evidence>
<dbReference type="RefSeq" id="WP_155172723.1">
    <property type="nucleotide sequence ID" value="NZ_BAAAFL010000008.1"/>
</dbReference>
<feature type="transmembrane region" description="Helical" evidence="1">
    <location>
        <begin position="49"/>
        <end position="74"/>
    </location>
</feature>
<proteinExistence type="predicted"/>
<organism evidence="2 3">
    <name type="scientific">Fulvivirga kasyanovii</name>
    <dbReference type="NCBI Taxonomy" id="396812"/>
    <lineage>
        <taxon>Bacteria</taxon>
        <taxon>Pseudomonadati</taxon>
        <taxon>Bacteroidota</taxon>
        <taxon>Cytophagia</taxon>
        <taxon>Cytophagales</taxon>
        <taxon>Fulvivirgaceae</taxon>
        <taxon>Fulvivirga</taxon>
    </lineage>
</organism>
<sequence>MPILKVFLHILIFCIFTLISQIGGIVYLVYLLLSPLIVRRIAIVKKYRLFGFILFAGIYLVISLIIVPLIAPIFGRVPLPLFNKHLKPLTVATVLLNRHYLKPQLLEVAKDASNEINRMYPGTVTYYLDANFPFFNGFSLIPHLSHNDGKKLDLAFYYLLQNNSEYTLQHPSPIGYGVFIDPVKGEQDQPQRCENQGYWQYGFMEQIVPQWNKDKFILDSRRTKSLTMLLASHHSIEKIFIEPHLKQRLGLSSPKVRYHGCRAVRHDDHIHIQTK</sequence>
<name>A0ABW9RRT1_9BACT</name>
<reference evidence="2 3" key="1">
    <citation type="submission" date="2019-02" db="EMBL/GenBank/DDBJ databases">
        <authorList>
            <person name="Goldberg S.R."/>
            <person name="Haltli B.A."/>
            <person name="Correa H."/>
            <person name="Russell K.G."/>
        </authorList>
    </citation>
    <scope>NUCLEOTIDE SEQUENCE [LARGE SCALE GENOMIC DNA]</scope>
    <source>
        <strain evidence="2 3">JCM 16186</strain>
    </source>
</reference>
<gene>
    <name evidence="2" type="ORF">E1163_13665</name>
</gene>
<comment type="caution">
    <text evidence="2">The sequence shown here is derived from an EMBL/GenBank/DDBJ whole genome shotgun (WGS) entry which is preliminary data.</text>
</comment>
<dbReference type="Gene3D" id="3.30.1380.10">
    <property type="match status" value="1"/>
</dbReference>
<dbReference type="EMBL" id="SMLW01000557">
    <property type="protein sequence ID" value="MTI25999.1"/>
    <property type="molecule type" value="Genomic_DNA"/>
</dbReference>
<keyword evidence="3" id="KW-1185">Reference proteome</keyword>
<evidence type="ECO:0000313" key="3">
    <source>
        <dbReference type="Proteomes" id="UP000798808"/>
    </source>
</evidence>
<dbReference type="InterPro" id="IPR009045">
    <property type="entry name" value="Zn_M74/Hedgehog-like"/>
</dbReference>
<protein>
    <submittedName>
        <fullName evidence="2">Uncharacterized protein</fullName>
    </submittedName>
</protein>
<keyword evidence="1" id="KW-0812">Transmembrane</keyword>
<keyword evidence="1" id="KW-0472">Membrane</keyword>
<feature type="transmembrane region" description="Helical" evidence="1">
    <location>
        <begin position="6"/>
        <end position="37"/>
    </location>
</feature>
<accession>A0ABW9RRT1</accession>
<evidence type="ECO:0000256" key="1">
    <source>
        <dbReference type="SAM" id="Phobius"/>
    </source>
</evidence>
<keyword evidence="1" id="KW-1133">Transmembrane helix</keyword>